<dbReference type="AlphaFoldDB" id="A0A0Q3PKE7"/>
<evidence type="ECO:0000313" key="5">
    <source>
        <dbReference type="Proteomes" id="UP000190130"/>
    </source>
</evidence>
<reference evidence="3 5" key="2">
    <citation type="submission" date="2017-02" db="EMBL/GenBank/DDBJ databases">
        <authorList>
            <person name="Peterson S.W."/>
        </authorList>
    </citation>
    <scope>NUCLEOTIDE SEQUENCE [LARGE SCALE GENOMIC DNA]</scope>
    <source>
        <strain evidence="3 5">DSM 9653</strain>
    </source>
</reference>
<keyword evidence="4" id="KW-1185">Reference proteome</keyword>
<dbReference type="STRING" id="53254.SAMN05660750_03091"/>
<dbReference type="Proteomes" id="UP000190130">
    <property type="component" value="Unassembled WGS sequence"/>
</dbReference>
<organism evidence="2 4">
    <name type="scientific">Bosea thiooxidans</name>
    <dbReference type="NCBI Taxonomy" id="53254"/>
    <lineage>
        <taxon>Bacteria</taxon>
        <taxon>Pseudomonadati</taxon>
        <taxon>Pseudomonadota</taxon>
        <taxon>Alphaproteobacteria</taxon>
        <taxon>Hyphomicrobiales</taxon>
        <taxon>Boseaceae</taxon>
        <taxon>Bosea</taxon>
    </lineage>
</organism>
<keyword evidence="1" id="KW-0812">Transmembrane</keyword>
<evidence type="ECO:0000256" key="1">
    <source>
        <dbReference type="SAM" id="Phobius"/>
    </source>
</evidence>
<sequence length="130" mass="13994">MKTVFLVTIPRVLLGLLFLVSAIDGFWWLATGNNLIHPPTSEQGLAFEAALQGSGFVWPLIKAVNLIGGASLLFNLAPAFGLVLIAPILTVIVFFHFVLNAQGIPVAIIVAVLGAMLAFAYRDRYAALFR</sequence>
<feature type="transmembrane region" description="Helical" evidence="1">
    <location>
        <begin position="73"/>
        <end position="97"/>
    </location>
</feature>
<dbReference type="Proteomes" id="UP000051562">
    <property type="component" value="Unassembled WGS sequence"/>
</dbReference>
<feature type="transmembrane region" description="Helical" evidence="1">
    <location>
        <begin position="12"/>
        <end position="31"/>
    </location>
</feature>
<dbReference type="RefSeq" id="WP_055728446.1">
    <property type="nucleotide sequence ID" value="NZ_FUYX01000008.1"/>
</dbReference>
<reference evidence="2 4" key="1">
    <citation type="submission" date="2015-10" db="EMBL/GenBank/DDBJ databases">
        <title>Draft genome of Bosea thiooxidans.</title>
        <authorList>
            <person name="Wang X."/>
        </authorList>
    </citation>
    <scope>NUCLEOTIDE SEQUENCE [LARGE SCALE GENOMIC DNA]</scope>
    <source>
        <strain evidence="2 4">CGMCC 9174</strain>
    </source>
</reference>
<feature type="transmembrane region" description="Helical" evidence="1">
    <location>
        <begin position="43"/>
        <end position="61"/>
    </location>
</feature>
<evidence type="ECO:0008006" key="6">
    <source>
        <dbReference type="Google" id="ProtNLM"/>
    </source>
</evidence>
<protein>
    <recommendedName>
        <fullName evidence="6">DoxX family protein</fullName>
    </recommendedName>
</protein>
<evidence type="ECO:0000313" key="3">
    <source>
        <dbReference type="EMBL" id="SKB93503.1"/>
    </source>
</evidence>
<name>A0A0Q3PKE7_9HYPH</name>
<dbReference type="OrthoDB" id="8161897at2"/>
<gene>
    <name evidence="2" type="ORF">ARD30_14330</name>
    <name evidence="3" type="ORF">SAMN05660750_03091</name>
</gene>
<keyword evidence="1" id="KW-1133">Transmembrane helix</keyword>
<evidence type="ECO:0000313" key="4">
    <source>
        <dbReference type="Proteomes" id="UP000051562"/>
    </source>
</evidence>
<accession>A0A0Q3PKE7</accession>
<proteinExistence type="predicted"/>
<evidence type="ECO:0000313" key="2">
    <source>
        <dbReference type="EMBL" id="KQK30222.1"/>
    </source>
</evidence>
<dbReference type="EMBL" id="LMAR01000039">
    <property type="protein sequence ID" value="KQK30222.1"/>
    <property type="molecule type" value="Genomic_DNA"/>
</dbReference>
<dbReference type="EMBL" id="FUYX01000008">
    <property type="protein sequence ID" value="SKB93503.1"/>
    <property type="molecule type" value="Genomic_DNA"/>
</dbReference>
<keyword evidence="1" id="KW-0472">Membrane</keyword>
<feature type="transmembrane region" description="Helical" evidence="1">
    <location>
        <begin position="103"/>
        <end position="121"/>
    </location>
</feature>